<dbReference type="InterPro" id="IPR040024">
    <property type="entry name" value="PPP1R21"/>
</dbReference>
<name>A0ABQ9U5Z2_SAGOE</name>
<reference evidence="5 6" key="1">
    <citation type="submission" date="2023-05" db="EMBL/GenBank/DDBJ databases">
        <title>B98-5 Cell Line De Novo Hybrid Assembly: An Optical Mapping Approach.</title>
        <authorList>
            <person name="Kananen K."/>
            <person name="Auerbach J.A."/>
            <person name="Kautto E."/>
            <person name="Blachly J.S."/>
        </authorList>
    </citation>
    <scope>NUCLEOTIDE SEQUENCE [LARGE SCALE GENOMIC DNA]</scope>
    <source>
        <strain evidence="5">B95-8</strain>
        <tissue evidence="5">Cell line</tissue>
    </source>
</reference>
<dbReference type="InterPro" id="IPR049372">
    <property type="entry name" value="PPP1R21_C"/>
</dbReference>
<keyword evidence="3" id="KW-0732">Signal</keyword>
<evidence type="ECO:0000256" key="1">
    <source>
        <dbReference type="SAM" id="Coils"/>
    </source>
</evidence>
<evidence type="ECO:0000256" key="3">
    <source>
        <dbReference type="SAM" id="SignalP"/>
    </source>
</evidence>
<feature type="domain" description="Protein phosphatase 1 regulatory subunit 21 C-terminal" evidence="4">
    <location>
        <begin position="13"/>
        <end position="92"/>
    </location>
</feature>
<keyword evidence="6" id="KW-1185">Reference proteome</keyword>
<evidence type="ECO:0000313" key="6">
    <source>
        <dbReference type="Proteomes" id="UP001266305"/>
    </source>
</evidence>
<dbReference type="Proteomes" id="UP001266305">
    <property type="component" value="Unassembled WGS sequence"/>
</dbReference>
<keyword evidence="1" id="KW-0175">Coiled coil</keyword>
<dbReference type="PANTHER" id="PTHR21448">
    <property type="entry name" value="SMOOTH MUSCLE MYOSIN HEAVY CHAIN-RELATED"/>
    <property type="match status" value="1"/>
</dbReference>
<gene>
    <name evidence="5" type="ORF">P7K49_029000</name>
</gene>
<dbReference type="PANTHER" id="PTHR21448:SF0">
    <property type="entry name" value="PROTEIN PHOSPHATASE 1 REGULATORY SUBUNIT 21"/>
    <property type="match status" value="1"/>
</dbReference>
<protein>
    <recommendedName>
        <fullName evidence="4">Protein phosphatase 1 regulatory subunit 21 C-terminal domain-containing protein</fullName>
    </recommendedName>
</protein>
<feature type="signal peptide" evidence="3">
    <location>
        <begin position="1"/>
        <end position="16"/>
    </location>
</feature>
<organism evidence="5 6">
    <name type="scientific">Saguinus oedipus</name>
    <name type="common">Cotton-top tamarin</name>
    <name type="synonym">Oedipomidas oedipus</name>
    <dbReference type="NCBI Taxonomy" id="9490"/>
    <lineage>
        <taxon>Eukaryota</taxon>
        <taxon>Metazoa</taxon>
        <taxon>Chordata</taxon>
        <taxon>Craniata</taxon>
        <taxon>Vertebrata</taxon>
        <taxon>Euteleostomi</taxon>
        <taxon>Mammalia</taxon>
        <taxon>Eutheria</taxon>
        <taxon>Euarchontoglires</taxon>
        <taxon>Primates</taxon>
        <taxon>Haplorrhini</taxon>
        <taxon>Platyrrhini</taxon>
        <taxon>Cebidae</taxon>
        <taxon>Callitrichinae</taxon>
        <taxon>Saguinus</taxon>
    </lineage>
</organism>
<evidence type="ECO:0000259" key="4">
    <source>
        <dbReference type="Pfam" id="PF21636"/>
    </source>
</evidence>
<dbReference type="EMBL" id="JASSZA010000015">
    <property type="protein sequence ID" value="KAK2092472.1"/>
    <property type="molecule type" value="Genomic_DNA"/>
</dbReference>
<feature type="chain" id="PRO_5045632558" description="Protein phosphatase 1 regulatory subunit 21 C-terminal domain-containing protein" evidence="3">
    <location>
        <begin position="17"/>
        <end position="101"/>
    </location>
</feature>
<comment type="caution">
    <text evidence="5">The sequence shown here is derived from an EMBL/GenBank/DDBJ whole genome shotgun (WGS) entry which is preliminary data.</text>
</comment>
<evidence type="ECO:0000313" key="5">
    <source>
        <dbReference type="EMBL" id="KAK2092472.1"/>
    </source>
</evidence>
<evidence type="ECO:0000256" key="2">
    <source>
        <dbReference type="SAM" id="MobiDB-lite"/>
    </source>
</evidence>
<accession>A0ABQ9U5Z2</accession>
<feature type="coiled-coil region" evidence="1">
    <location>
        <begin position="14"/>
        <end position="48"/>
    </location>
</feature>
<proteinExistence type="predicted"/>
<dbReference type="Pfam" id="PF21636">
    <property type="entry name" value="PPP1R21_C"/>
    <property type="match status" value="1"/>
</dbReference>
<feature type="region of interest" description="Disordered" evidence="2">
    <location>
        <begin position="82"/>
        <end position="101"/>
    </location>
</feature>
<sequence>MLPLLIECFLILQCRALSKRLALAEKSKEALTEEMKLASQNISRLQACADELTTTKRSYEDQLSMMSDHLCSMNETLSKQREEIDTLKMSSKGNSKKNKSR</sequence>